<evidence type="ECO:0000256" key="2">
    <source>
        <dbReference type="ARBA" id="ARBA00012920"/>
    </source>
</evidence>
<gene>
    <name evidence="10" type="ORF">IAC44_00580</name>
</gene>
<dbReference type="InterPro" id="IPR041725">
    <property type="entry name" value="L-asparaginase_I"/>
</dbReference>
<feature type="domain" description="L-asparaginase N-terminal" evidence="8">
    <location>
        <begin position="8"/>
        <end position="199"/>
    </location>
</feature>
<dbReference type="SFLD" id="SFLDS00057">
    <property type="entry name" value="Glutaminase/Asparaginase"/>
    <property type="match status" value="1"/>
</dbReference>
<dbReference type="Pfam" id="PF17763">
    <property type="entry name" value="Asparaginase_C"/>
    <property type="match status" value="1"/>
</dbReference>
<feature type="binding site" evidence="5">
    <location>
        <position position="62"/>
    </location>
    <ligand>
        <name>substrate</name>
    </ligand>
</feature>
<dbReference type="PANTHER" id="PTHR11707:SF28">
    <property type="entry name" value="60 KDA LYSOPHOSPHOLIPASE"/>
    <property type="match status" value="1"/>
</dbReference>
<dbReference type="InterPro" id="IPR027474">
    <property type="entry name" value="L-asparaginase_N"/>
</dbReference>
<evidence type="ECO:0000313" key="11">
    <source>
        <dbReference type="Proteomes" id="UP000824161"/>
    </source>
</evidence>
<dbReference type="PROSITE" id="PS00144">
    <property type="entry name" value="ASN_GLN_ASE_1"/>
    <property type="match status" value="1"/>
</dbReference>
<dbReference type="Gene3D" id="3.40.50.40">
    <property type="match status" value="1"/>
</dbReference>
<dbReference type="Proteomes" id="UP000824161">
    <property type="component" value="Unassembled WGS sequence"/>
</dbReference>
<organism evidence="10 11">
    <name type="scientific">Candidatus Merdimorpha stercoravium</name>
    <dbReference type="NCBI Taxonomy" id="2840863"/>
    <lineage>
        <taxon>Bacteria</taxon>
        <taxon>Pseudomonadati</taxon>
        <taxon>Bacteroidota</taxon>
        <taxon>Flavobacteriia</taxon>
        <taxon>Flavobacteriales</taxon>
        <taxon>Candidatus Merdimorpha</taxon>
    </lineage>
</organism>
<evidence type="ECO:0000256" key="4">
    <source>
        <dbReference type="PIRSR" id="PIRSR001220-1"/>
    </source>
</evidence>
<comment type="similarity">
    <text evidence="1">Belongs to the asparaginase 1 family.</text>
</comment>
<evidence type="ECO:0000256" key="1">
    <source>
        <dbReference type="ARBA" id="ARBA00010518"/>
    </source>
</evidence>
<feature type="active site" evidence="7">
    <location>
        <position position="93"/>
    </location>
</feature>
<dbReference type="InterPro" id="IPR006034">
    <property type="entry name" value="Asparaginase/glutaminase-like"/>
</dbReference>
<dbReference type="InterPro" id="IPR027473">
    <property type="entry name" value="L-asparaginase_C"/>
</dbReference>
<dbReference type="InterPro" id="IPR006033">
    <property type="entry name" value="AsnA_fam"/>
</dbReference>
<evidence type="ECO:0000256" key="7">
    <source>
        <dbReference type="PROSITE-ProRule" id="PRU10100"/>
    </source>
</evidence>
<dbReference type="PROSITE" id="PS00917">
    <property type="entry name" value="ASN_GLN_ASE_2"/>
    <property type="match status" value="1"/>
</dbReference>
<dbReference type="NCBIfam" id="TIGR00519">
    <property type="entry name" value="asnASE_I"/>
    <property type="match status" value="1"/>
</dbReference>
<dbReference type="PROSITE" id="PS51732">
    <property type="entry name" value="ASN_GLN_ASE_3"/>
    <property type="match status" value="1"/>
</dbReference>
<evidence type="ECO:0000256" key="3">
    <source>
        <dbReference type="ARBA" id="ARBA00022801"/>
    </source>
</evidence>
<evidence type="ECO:0000259" key="9">
    <source>
        <dbReference type="Pfam" id="PF17763"/>
    </source>
</evidence>
<feature type="active site" description="O-isoaspartyl threonine intermediate" evidence="4">
    <location>
        <position position="17"/>
    </location>
</feature>
<protein>
    <recommendedName>
        <fullName evidence="2">asparaginase</fullName>
        <ecNumber evidence="2">3.5.1.1</ecNumber>
    </recommendedName>
</protein>
<dbReference type="InterPro" id="IPR020827">
    <property type="entry name" value="Asparaginase/glutaminase_AS1"/>
</dbReference>
<dbReference type="PANTHER" id="PTHR11707">
    <property type="entry name" value="L-ASPARAGINASE"/>
    <property type="match status" value="1"/>
</dbReference>
<feature type="domain" description="Asparaginase/glutaminase C-terminal" evidence="9">
    <location>
        <begin position="221"/>
        <end position="335"/>
    </location>
</feature>
<reference evidence="10" key="2">
    <citation type="journal article" date="2021" name="PeerJ">
        <title>Extensive microbial diversity within the chicken gut microbiome revealed by metagenomics and culture.</title>
        <authorList>
            <person name="Gilroy R."/>
            <person name="Ravi A."/>
            <person name="Getino M."/>
            <person name="Pursley I."/>
            <person name="Horton D.L."/>
            <person name="Alikhan N.F."/>
            <person name="Baker D."/>
            <person name="Gharbi K."/>
            <person name="Hall N."/>
            <person name="Watson M."/>
            <person name="Adriaenssens E.M."/>
            <person name="Foster-Nyarko E."/>
            <person name="Jarju S."/>
            <person name="Secka A."/>
            <person name="Antonio M."/>
            <person name="Oren A."/>
            <person name="Chaudhuri R.R."/>
            <person name="La Ragione R."/>
            <person name="Hildebrand F."/>
            <person name="Pallen M.J."/>
        </authorList>
    </citation>
    <scope>NUCLEOTIDE SEQUENCE</scope>
    <source>
        <strain evidence="10">1383</strain>
    </source>
</reference>
<name>A0A9D1H972_9FLAO</name>
<dbReference type="InterPro" id="IPR037152">
    <property type="entry name" value="L-asparaginase_N_sf"/>
</dbReference>
<evidence type="ECO:0000256" key="5">
    <source>
        <dbReference type="PIRSR" id="PIRSR001220-2"/>
    </source>
</evidence>
<accession>A0A9D1H972</accession>
<dbReference type="PIRSF" id="PIRSF500176">
    <property type="entry name" value="L_ASNase"/>
    <property type="match status" value="1"/>
</dbReference>
<sequence length="345" mass="38224">MKENKLPKILLIYTGGTIGMVRDEVSGGLRPFDFDNILANLPEARSIHCTLDSYAFDHLLDSSNISPANWVEIASVVRDRYEAYDGFVVLHGTDTMAYTTSALSFMLSGLSKPVIFTGSQLPIGHLRTDAKENLITSIELASLTGEDGQPVVREVCLYFQHELYRGNRCTKINAEQFSAFASPNYPPLAHSGVHLTVDKDLLLPRSYASFSLDTHLETEILMLHIFPGIRAEMVHYLLDYPDLRGVILLTFGSGNAPDSAEFLAAIERVIARDIPVVNITQCIKGAVHQGDYQVSESLLRAGVISGRDMTKEAALAKMMHLLGHHYGVDEVRHYMQKSLRGEVSE</sequence>
<dbReference type="InterPro" id="IPR027475">
    <property type="entry name" value="Asparaginase/glutaminase_AS2"/>
</dbReference>
<dbReference type="FunFam" id="3.40.50.40:FF:000001">
    <property type="entry name" value="L-asparaginase 1"/>
    <property type="match status" value="1"/>
</dbReference>
<reference evidence="10" key="1">
    <citation type="submission" date="2020-10" db="EMBL/GenBank/DDBJ databases">
        <authorList>
            <person name="Gilroy R."/>
        </authorList>
    </citation>
    <scope>NUCLEOTIDE SEQUENCE</scope>
    <source>
        <strain evidence="10">1383</strain>
    </source>
</reference>
<evidence type="ECO:0000259" key="8">
    <source>
        <dbReference type="Pfam" id="PF00710"/>
    </source>
</evidence>
<dbReference type="GO" id="GO:0009066">
    <property type="term" value="P:aspartate family amino acid metabolic process"/>
    <property type="evidence" value="ECO:0007669"/>
    <property type="project" value="UniProtKB-ARBA"/>
</dbReference>
<proteinExistence type="inferred from homology"/>
<evidence type="ECO:0000313" key="10">
    <source>
        <dbReference type="EMBL" id="HIT97314.1"/>
    </source>
</evidence>
<dbReference type="InterPro" id="IPR036152">
    <property type="entry name" value="Asp/glu_Ase-like_sf"/>
</dbReference>
<comment type="caution">
    <text evidence="10">The sequence shown here is derived from an EMBL/GenBank/DDBJ whole genome shotgun (WGS) entry which is preliminary data.</text>
</comment>
<dbReference type="CDD" id="cd08963">
    <property type="entry name" value="L-asparaginase_I"/>
    <property type="match status" value="1"/>
</dbReference>
<feature type="active site" evidence="6">
    <location>
        <position position="17"/>
    </location>
</feature>
<dbReference type="AlphaFoldDB" id="A0A9D1H972"/>
<evidence type="ECO:0000256" key="6">
    <source>
        <dbReference type="PROSITE-ProRule" id="PRU10099"/>
    </source>
</evidence>
<keyword evidence="3" id="KW-0378">Hydrolase</keyword>
<dbReference type="PIRSF" id="PIRSF001220">
    <property type="entry name" value="L-ASNase_gatD"/>
    <property type="match status" value="1"/>
</dbReference>
<dbReference type="InterPro" id="IPR040919">
    <property type="entry name" value="Asparaginase_C"/>
</dbReference>
<dbReference type="SUPFAM" id="SSF53774">
    <property type="entry name" value="Glutaminase/Asparaginase"/>
    <property type="match status" value="1"/>
</dbReference>
<dbReference type="GO" id="GO:0004067">
    <property type="term" value="F:asparaginase activity"/>
    <property type="evidence" value="ECO:0007669"/>
    <property type="project" value="UniProtKB-UniRule"/>
</dbReference>
<dbReference type="EC" id="3.5.1.1" evidence="2"/>
<dbReference type="PRINTS" id="PR00139">
    <property type="entry name" value="ASNGLNASE"/>
</dbReference>
<dbReference type="Pfam" id="PF00710">
    <property type="entry name" value="Asparaginase"/>
    <property type="match status" value="1"/>
</dbReference>
<dbReference type="SMART" id="SM00870">
    <property type="entry name" value="Asparaginase"/>
    <property type="match status" value="1"/>
</dbReference>
<feature type="binding site" evidence="5">
    <location>
        <begin position="93"/>
        <end position="94"/>
    </location>
    <ligand>
        <name>substrate</name>
    </ligand>
</feature>
<dbReference type="EMBL" id="DVLY01000011">
    <property type="protein sequence ID" value="HIT97314.1"/>
    <property type="molecule type" value="Genomic_DNA"/>
</dbReference>
<dbReference type="Gene3D" id="3.40.50.1170">
    <property type="entry name" value="L-asparaginase, N-terminal domain"/>
    <property type="match status" value="1"/>
</dbReference>